<name>A0A061S0P9_9CHLO</name>
<protein>
    <submittedName>
        <fullName evidence="1">Uncharacterized protein</fullName>
    </submittedName>
</protein>
<accession>A0A061S0P9</accession>
<dbReference type="EMBL" id="GBEZ01009186">
    <property type="protein sequence ID" value="JAC76386.1"/>
    <property type="molecule type" value="Transcribed_RNA"/>
</dbReference>
<feature type="non-terminal residue" evidence="1">
    <location>
        <position position="1"/>
    </location>
</feature>
<organism evidence="1">
    <name type="scientific">Tetraselmis sp. GSL018</name>
    <dbReference type="NCBI Taxonomy" id="582737"/>
    <lineage>
        <taxon>Eukaryota</taxon>
        <taxon>Viridiplantae</taxon>
        <taxon>Chlorophyta</taxon>
        <taxon>core chlorophytes</taxon>
        <taxon>Chlorodendrophyceae</taxon>
        <taxon>Chlorodendrales</taxon>
        <taxon>Chlorodendraceae</taxon>
        <taxon>Tetraselmis</taxon>
    </lineage>
</organism>
<gene>
    <name evidence="1" type="ORF">TSPGSL018_20330</name>
</gene>
<reference evidence="1" key="1">
    <citation type="submission" date="2014-05" db="EMBL/GenBank/DDBJ databases">
        <title>The transcriptome of the halophilic microalga Tetraselmis sp. GSL018 isolated from the Great Salt Lake, Utah.</title>
        <authorList>
            <person name="Jinkerson R.E."/>
            <person name="D'Adamo S."/>
            <person name="Posewitz M.C."/>
        </authorList>
    </citation>
    <scope>NUCLEOTIDE SEQUENCE</scope>
    <source>
        <strain evidence="1">GSL018</strain>
    </source>
</reference>
<feature type="non-terminal residue" evidence="1">
    <location>
        <position position="78"/>
    </location>
</feature>
<proteinExistence type="predicted"/>
<sequence>LSPSHFPSFSFFCSPVPLPSVPLPFFSSPFLSSSPSHLLPFPPSLLCTHMEAPRLRLEEWALWDGTLTAARSRALRFA</sequence>
<evidence type="ECO:0000313" key="1">
    <source>
        <dbReference type="EMBL" id="JAC76386.1"/>
    </source>
</evidence>
<dbReference type="AlphaFoldDB" id="A0A061S0P9"/>